<comment type="similarity">
    <text evidence="3">Belongs to the cysteine synthase/cystathionine beta-synthase family.</text>
</comment>
<evidence type="ECO:0000256" key="9">
    <source>
        <dbReference type="ARBA" id="ARBA00023128"/>
    </source>
</evidence>
<dbReference type="SUPFAM" id="SSF53686">
    <property type="entry name" value="Tryptophan synthase beta subunit-like PLP-dependent enzymes"/>
    <property type="match status" value="1"/>
</dbReference>
<evidence type="ECO:0000256" key="3">
    <source>
        <dbReference type="ARBA" id="ARBA00007103"/>
    </source>
</evidence>
<dbReference type="OMA" id="VVPMAKG"/>
<dbReference type="Gene3D" id="3.40.50.1100">
    <property type="match status" value="2"/>
</dbReference>
<evidence type="ECO:0000256" key="1">
    <source>
        <dbReference type="ARBA" id="ARBA00001933"/>
    </source>
</evidence>
<dbReference type="PROSITE" id="PS00901">
    <property type="entry name" value="CYS_SYNTHASE"/>
    <property type="match status" value="1"/>
</dbReference>
<keyword evidence="6 13" id="KW-0812">Transmembrane</keyword>
<comment type="subcellular location">
    <subcellularLocation>
        <location evidence="2">Mitochondrion outer membrane</location>
        <topology evidence="2">Single-pass membrane protein</topology>
    </subcellularLocation>
</comment>
<dbReference type="InterPro" id="IPR001926">
    <property type="entry name" value="TrpB-like_PALP"/>
</dbReference>
<dbReference type="OrthoDB" id="10259545at2759"/>
<evidence type="ECO:0000259" key="14">
    <source>
        <dbReference type="Pfam" id="PF00291"/>
    </source>
</evidence>
<keyword evidence="16" id="KW-1185">Reference proteome</keyword>
<dbReference type="InterPro" id="IPR001216">
    <property type="entry name" value="P-phosphate_BS"/>
</dbReference>
<proteinExistence type="inferred from homology"/>
<feature type="domain" description="Tryptophan synthase beta chain-like PALP" evidence="14">
    <location>
        <begin position="57"/>
        <end position="364"/>
    </location>
</feature>
<dbReference type="GO" id="GO:0006535">
    <property type="term" value="P:cysteine biosynthetic process from serine"/>
    <property type="evidence" value="ECO:0007669"/>
    <property type="project" value="InterPro"/>
</dbReference>
<evidence type="ECO:0000256" key="12">
    <source>
        <dbReference type="ARBA" id="ARBA00078545"/>
    </source>
</evidence>
<dbReference type="FunFam" id="3.40.50.1100:FF:000096">
    <property type="entry name" value="Related to cysteine synthase"/>
    <property type="match status" value="1"/>
</dbReference>
<dbReference type="CDD" id="cd01561">
    <property type="entry name" value="CBS_like"/>
    <property type="match status" value="1"/>
</dbReference>
<dbReference type="InterPro" id="IPR036052">
    <property type="entry name" value="TrpB-like_PALP_sf"/>
</dbReference>
<evidence type="ECO:0000313" key="15">
    <source>
        <dbReference type="EMBL" id="KXN69024.1"/>
    </source>
</evidence>
<organism evidence="15 16">
    <name type="scientific">Conidiobolus coronatus (strain ATCC 28846 / CBS 209.66 / NRRL 28638)</name>
    <name type="common">Delacroixia coronata</name>
    <dbReference type="NCBI Taxonomy" id="796925"/>
    <lineage>
        <taxon>Eukaryota</taxon>
        <taxon>Fungi</taxon>
        <taxon>Fungi incertae sedis</taxon>
        <taxon>Zoopagomycota</taxon>
        <taxon>Entomophthoromycotina</taxon>
        <taxon>Entomophthoromycetes</taxon>
        <taxon>Entomophthorales</taxon>
        <taxon>Ancylistaceae</taxon>
        <taxon>Conidiobolus</taxon>
    </lineage>
</organism>
<accession>A0A137P2B4</accession>
<evidence type="ECO:0000256" key="13">
    <source>
        <dbReference type="SAM" id="Phobius"/>
    </source>
</evidence>
<dbReference type="GO" id="GO:0005741">
    <property type="term" value="C:mitochondrial outer membrane"/>
    <property type="evidence" value="ECO:0007669"/>
    <property type="project" value="UniProtKB-SubCell"/>
</dbReference>
<dbReference type="AlphaFoldDB" id="A0A137P2B4"/>
<dbReference type="EC" id="2.5.1.47" evidence="4"/>
<keyword evidence="8 13" id="KW-1133">Transmembrane helix</keyword>
<dbReference type="InterPro" id="IPR050214">
    <property type="entry name" value="Cys_Synth/Cystath_Beta-Synth"/>
</dbReference>
<keyword evidence="7" id="KW-1000">Mitochondrion outer membrane</keyword>
<name>A0A137P2B4_CONC2</name>
<keyword evidence="9" id="KW-0496">Mitochondrion</keyword>
<evidence type="ECO:0000256" key="8">
    <source>
        <dbReference type="ARBA" id="ARBA00022989"/>
    </source>
</evidence>
<protein>
    <recommendedName>
        <fullName evidence="4">cysteine synthase</fullName>
        <ecNumber evidence="4">2.5.1.47</ecNumber>
    </recommendedName>
    <alternativeName>
        <fullName evidence="12">Cysteine synthase-like protein</fullName>
    </alternativeName>
</protein>
<sequence>MSSLKDNLLLNNAILVGLGLISGYSLNLVYSLIKTKSAEATDEKEDDKPVVREGVCGLIGNTSLVRVNSLSELTGCEILAKAELTNPGGSAKDRVALNIIEEAESNGLIVPNQGYTIYEGTVGSTGISLATICLAKGYNCVIVMPDDQSQEKYMALERLQARIEKVRPASIIDPRQFVNRAKLLANEDPKGYFSDQFENLANYRAHLKHTGPEIWEQTGGNIDAFVMGAGTGGTLAGITQYIKARNPDLKVLLVDPTGSGLYYKVKANTFFSPLEKEGSRKRHQVDTIVEGVGINRLTQNFSKALPNVDDAVTVTDREAVLMARFVLKKDGLFIGSSTALNLVGSYKLAKKLGPGKTIVTLLCDSGLRHHTKFW</sequence>
<evidence type="ECO:0000313" key="16">
    <source>
        <dbReference type="Proteomes" id="UP000070444"/>
    </source>
</evidence>
<dbReference type="STRING" id="796925.A0A137P2B4"/>
<evidence type="ECO:0000256" key="2">
    <source>
        <dbReference type="ARBA" id="ARBA00004572"/>
    </source>
</evidence>
<evidence type="ECO:0000256" key="10">
    <source>
        <dbReference type="ARBA" id="ARBA00023136"/>
    </source>
</evidence>
<keyword evidence="5" id="KW-0808">Transferase</keyword>
<dbReference type="Proteomes" id="UP000070444">
    <property type="component" value="Unassembled WGS sequence"/>
</dbReference>
<dbReference type="PANTHER" id="PTHR10314">
    <property type="entry name" value="CYSTATHIONINE BETA-SYNTHASE"/>
    <property type="match status" value="1"/>
</dbReference>
<gene>
    <name evidence="15" type="ORF">CONCODRAFT_41125</name>
</gene>
<comment type="cofactor">
    <cofactor evidence="1">
        <name>pyridoxal 5'-phosphate</name>
        <dbReference type="ChEBI" id="CHEBI:597326"/>
    </cofactor>
</comment>
<evidence type="ECO:0000256" key="6">
    <source>
        <dbReference type="ARBA" id="ARBA00022692"/>
    </source>
</evidence>
<feature type="transmembrane region" description="Helical" evidence="13">
    <location>
        <begin position="12"/>
        <end position="33"/>
    </location>
</feature>
<evidence type="ECO:0000256" key="4">
    <source>
        <dbReference type="ARBA" id="ARBA00012681"/>
    </source>
</evidence>
<reference evidence="15 16" key="1">
    <citation type="journal article" date="2015" name="Genome Biol. Evol.">
        <title>Phylogenomic analyses indicate that early fungi evolved digesting cell walls of algal ancestors of land plants.</title>
        <authorList>
            <person name="Chang Y."/>
            <person name="Wang S."/>
            <person name="Sekimoto S."/>
            <person name="Aerts A.L."/>
            <person name="Choi C."/>
            <person name="Clum A."/>
            <person name="LaButti K.M."/>
            <person name="Lindquist E.A."/>
            <person name="Yee Ngan C."/>
            <person name="Ohm R.A."/>
            <person name="Salamov A.A."/>
            <person name="Grigoriev I.V."/>
            <person name="Spatafora J.W."/>
            <person name="Berbee M.L."/>
        </authorList>
    </citation>
    <scope>NUCLEOTIDE SEQUENCE [LARGE SCALE GENOMIC DNA]</scope>
    <source>
        <strain evidence="15 16">NRRL 28638</strain>
    </source>
</reference>
<evidence type="ECO:0000256" key="11">
    <source>
        <dbReference type="ARBA" id="ARBA00047931"/>
    </source>
</evidence>
<dbReference type="EMBL" id="KQ964551">
    <property type="protein sequence ID" value="KXN69024.1"/>
    <property type="molecule type" value="Genomic_DNA"/>
</dbReference>
<evidence type="ECO:0000256" key="7">
    <source>
        <dbReference type="ARBA" id="ARBA00022787"/>
    </source>
</evidence>
<comment type="catalytic activity">
    <reaction evidence="11">
        <text>O-acetyl-L-serine + hydrogen sulfide = L-cysteine + acetate</text>
        <dbReference type="Rhea" id="RHEA:14829"/>
        <dbReference type="ChEBI" id="CHEBI:29919"/>
        <dbReference type="ChEBI" id="CHEBI:30089"/>
        <dbReference type="ChEBI" id="CHEBI:35235"/>
        <dbReference type="ChEBI" id="CHEBI:58340"/>
        <dbReference type="EC" id="2.5.1.47"/>
    </reaction>
</comment>
<dbReference type="GO" id="GO:0004124">
    <property type="term" value="F:cysteine synthase activity"/>
    <property type="evidence" value="ECO:0007669"/>
    <property type="project" value="UniProtKB-EC"/>
</dbReference>
<dbReference type="Pfam" id="PF00291">
    <property type="entry name" value="PALP"/>
    <property type="match status" value="1"/>
</dbReference>
<keyword evidence="10 13" id="KW-0472">Membrane</keyword>
<evidence type="ECO:0000256" key="5">
    <source>
        <dbReference type="ARBA" id="ARBA00022679"/>
    </source>
</evidence>